<dbReference type="EMBL" id="KF533711">
    <property type="protein sequence ID" value="AHA85536.1"/>
    <property type="molecule type" value="Genomic_RNA"/>
</dbReference>
<evidence type="ECO:0000256" key="1">
    <source>
        <dbReference type="ARBA" id="ARBA00004328"/>
    </source>
</evidence>
<organism evidence="4 5">
    <name type="scientific">Carrot Ch virus 1</name>
    <dbReference type="NCBI Taxonomy" id="1425363"/>
    <lineage>
        <taxon>Viruses</taxon>
        <taxon>Riboviria</taxon>
        <taxon>Orthornavirae</taxon>
        <taxon>Kitrinoviricota</taxon>
        <taxon>Alsuviricetes</taxon>
        <taxon>Tymovirales</taxon>
        <taxon>Betaflexiviridae</taxon>
        <taxon>Trivirinae</taxon>
        <taxon>Chordovirus</taxon>
        <taxon>Chordovirus unicarotae</taxon>
    </lineage>
</organism>
<dbReference type="GO" id="GO:0019028">
    <property type="term" value="C:viral capsid"/>
    <property type="evidence" value="ECO:0007669"/>
    <property type="project" value="UniProtKB-KW"/>
</dbReference>
<dbReference type="GeneID" id="22203871"/>
<evidence type="ECO:0000256" key="2">
    <source>
        <dbReference type="ARBA" id="ARBA00022561"/>
    </source>
</evidence>
<keyword evidence="5" id="KW-1185">Reference proteome</keyword>
<dbReference type="Proteomes" id="UP000202791">
    <property type="component" value="Segment"/>
</dbReference>
<dbReference type="InterPro" id="IPR008879">
    <property type="entry name" value="Coat_protein_tricho/vitivirus"/>
</dbReference>
<evidence type="ECO:0000313" key="4">
    <source>
        <dbReference type="EMBL" id="AHA85536.1"/>
    </source>
</evidence>
<accession>A0A0A0P9W1</accession>
<evidence type="ECO:0000313" key="5">
    <source>
        <dbReference type="Proteomes" id="UP000202791"/>
    </source>
</evidence>
<dbReference type="Pfam" id="PF05892">
    <property type="entry name" value="Tricho_coat"/>
    <property type="match status" value="1"/>
</dbReference>
<protein>
    <submittedName>
        <fullName evidence="4">ORF3</fullName>
    </submittedName>
</protein>
<evidence type="ECO:0000256" key="3">
    <source>
        <dbReference type="ARBA" id="ARBA00022844"/>
    </source>
</evidence>
<proteinExistence type="predicted"/>
<keyword evidence="3" id="KW-0946">Virion</keyword>
<dbReference type="KEGG" id="vg:22203871"/>
<name>A0A0A0P9W1_9VIRU</name>
<comment type="subcellular location">
    <subcellularLocation>
        <location evidence="1">Virion</location>
    </subcellularLocation>
</comment>
<reference evidence="4 5" key="1">
    <citation type="journal article" date="2014" name="PLoS ONE">
        <title>Carrot yellow leaf virus Is Associated with Carrot Internal Necrosis.</title>
        <authorList>
            <person name="Adams I.P."/>
            <person name="Skelton A."/>
            <person name="Macarthur R."/>
            <person name="Hodges T."/>
            <person name="Hinds H."/>
            <person name="Flint L."/>
            <person name="Nath P.D."/>
            <person name="Boonham N."/>
            <person name="Fox A."/>
        </authorList>
    </citation>
    <scope>NUCLEOTIDE SEQUENCE [LARGE SCALE GENOMIC DNA]</scope>
    <source>
        <strain evidence="4">CBV-1_S20</strain>
    </source>
</reference>
<dbReference type="OrthoDB" id="15433at10239"/>
<dbReference type="RefSeq" id="YP_009104001.1">
    <property type="nucleotide sequence ID" value="NC_025469.1"/>
</dbReference>
<sequence>MSCRSRMLKTRRSFMMTILLEELISLNTGTEIGKSIDSLDLIGNSLLNNYRDHFLINMAELGTSPDTLYEMEPFELPKVTLVSNGEKKDYKLKMSIGSAVNSIMNQIEGDHRLLTCNTTLRNTLGAFGTETKRQLKNRKIDGILARKYPKLCKQAMHMGFDFNQDIPTNELSKSEMKVKQYLYQQLKRKEARRGQYEEDISVVDFE</sequence>
<keyword evidence="2" id="KW-0167">Capsid protein</keyword>